<reference evidence="3 4" key="1">
    <citation type="journal article" date="2018" name="Evol. Lett.">
        <title>Horizontal gene cluster transfer increased hallucinogenic mushroom diversity.</title>
        <authorList>
            <person name="Reynolds H.T."/>
            <person name="Vijayakumar V."/>
            <person name="Gluck-Thaler E."/>
            <person name="Korotkin H.B."/>
            <person name="Matheny P.B."/>
            <person name="Slot J.C."/>
        </authorList>
    </citation>
    <scope>NUCLEOTIDE SEQUENCE [LARGE SCALE GENOMIC DNA]</scope>
    <source>
        <strain evidence="3 4">2629</strain>
    </source>
</reference>
<dbReference type="Pfam" id="PF20719">
    <property type="entry name" value="Med16_C"/>
    <property type="match status" value="1"/>
</dbReference>
<protein>
    <recommendedName>
        <fullName evidence="2">Mediator complex subunit 16 C-terminal domain-containing protein</fullName>
    </recommendedName>
</protein>
<dbReference type="InParanoid" id="A0A409YM24"/>
<organism evidence="3 4">
    <name type="scientific">Panaeolus cyanescens</name>
    <dbReference type="NCBI Taxonomy" id="181874"/>
    <lineage>
        <taxon>Eukaryota</taxon>
        <taxon>Fungi</taxon>
        <taxon>Dikarya</taxon>
        <taxon>Basidiomycota</taxon>
        <taxon>Agaricomycotina</taxon>
        <taxon>Agaricomycetes</taxon>
        <taxon>Agaricomycetidae</taxon>
        <taxon>Agaricales</taxon>
        <taxon>Agaricineae</taxon>
        <taxon>Galeropsidaceae</taxon>
        <taxon>Panaeolus</taxon>
    </lineage>
</organism>
<evidence type="ECO:0000313" key="3">
    <source>
        <dbReference type="EMBL" id="PPR03634.1"/>
    </source>
</evidence>
<feature type="region of interest" description="Disordered" evidence="1">
    <location>
        <begin position="305"/>
        <end position="325"/>
    </location>
</feature>
<evidence type="ECO:0000313" key="4">
    <source>
        <dbReference type="Proteomes" id="UP000284842"/>
    </source>
</evidence>
<accession>A0A409YM24</accession>
<feature type="domain" description="Mediator complex subunit 16 C-terminal" evidence="2">
    <location>
        <begin position="842"/>
        <end position="885"/>
    </location>
</feature>
<dbReference type="EMBL" id="NHTK01001044">
    <property type="protein sequence ID" value="PPR03634.1"/>
    <property type="molecule type" value="Genomic_DNA"/>
</dbReference>
<keyword evidence="4" id="KW-1185">Reference proteome</keyword>
<gene>
    <name evidence="3" type="ORF">CVT24_007750</name>
</gene>
<name>A0A409YM24_9AGAR</name>
<dbReference type="OrthoDB" id="2535907at2759"/>
<dbReference type="Proteomes" id="UP000284842">
    <property type="component" value="Unassembled WGS sequence"/>
</dbReference>
<dbReference type="STRING" id="181874.A0A409YM24"/>
<proteinExistence type="predicted"/>
<evidence type="ECO:0000259" key="2">
    <source>
        <dbReference type="Pfam" id="PF20719"/>
    </source>
</evidence>
<comment type="caution">
    <text evidence="3">The sequence shown here is derived from an EMBL/GenBank/DDBJ whole genome shotgun (WGS) entry which is preliminary data.</text>
</comment>
<evidence type="ECO:0000256" key="1">
    <source>
        <dbReference type="SAM" id="MobiDB-lite"/>
    </source>
</evidence>
<dbReference type="AlphaFoldDB" id="A0A409YM24"/>
<sequence>MEIKLVGLVSSVRETSPIQWSTSSVIYTAHPTSPLVVGHHFSSSKQFILPSSSNIIASPNLFDPPSVISVCQTDDWLFAYFPRKDGGEGIGCIWDRGPQIDSWNVKECWYFEKAAGAVTAIWLDQPRQWALSSMNTLSRLPPTGPNFFISRPVLVLITQDMQIHIHLFRNYESTIRSVKRSLFSQEHSDHRQSTRQCISASISAGYNEVSSIVVATHCRRMPPLSTKIIPPAPLNFMDQSIPIPVNAQVDIPDQRPIDWESWGEEATIDVVDIIFRLDNSLMMVAHTTSTIECRNNQITDIRFVSLPPQPQSSGKRELNQSPSIRRAGNNELGKMFLAVTSLDFHEYSTPPTSEVTLYPLNPVNPKADFPNIVFHSVMIPQATSRVFDSGVVAHLESYPYITQSSTGLLNAYIINTGPSPVKTSERNKTNTIGSIRVLNVPDLTDNADWQSVPVKCNPELTGRTLPLFGCISPNNRLICILSSSSGVSQPSLSRLPVPIAIDHSDLWKSYIAAQLTKAGISNISVCDLAHTLTDPRVSVNDVSDILLESLRLGQKTGVSYNPIYDLLGICVEVYRRQRTKHSKDESDKSMYKQKSEVAHDIFSILTCWSAFQQCLDGEAYDLDAVWHLIATSTWIVNYTEKLMTTCVLSFEFVGDPKHAESEAAIVEKASPCLNTPAFLLLCYPSAITALVKCLKHLKTFRNYLGSFPAGGDAAHMAQTVLVDLIDCSGVDFGALLTIFEECLPLLSSIDATEHQRGLTLCQPSPSTYPYLCKLLHKVTQTSGVLNRSALLLKASDMVDGIMRLSLGDSGPQTVLASPFKQKDEERDVVTKGVLTKNGPRDICLRCGGKTCIDKKNTTSAPSALQRWDFWERKWFSKCICGGVWMRTNTATMLQPA</sequence>
<dbReference type="InterPro" id="IPR048339">
    <property type="entry name" value="Mediator_Med16_C"/>
</dbReference>